<dbReference type="InterPro" id="IPR036618">
    <property type="entry name" value="PtsI_HPr-bd_sf"/>
</dbReference>
<dbReference type="InterPro" id="IPR006318">
    <property type="entry name" value="PTS_EI-like"/>
</dbReference>
<comment type="subcellular location">
    <subcellularLocation>
        <location evidence="4 17">Cytoplasm</location>
    </subcellularLocation>
</comment>
<dbReference type="PROSITE" id="PS00370">
    <property type="entry name" value="PEP_ENZYMES_PHOS_SITE"/>
    <property type="match status" value="1"/>
</dbReference>
<feature type="binding site" evidence="20">
    <location>
        <position position="434"/>
    </location>
    <ligand>
        <name>Mg(2+)</name>
        <dbReference type="ChEBI" id="CHEBI:18420"/>
    </ligand>
</feature>
<dbReference type="EMBL" id="AP019400">
    <property type="protein sequence ID" value="BBI36370.1"/>
    <property type="molecule type" value="Genomic_DNA"/>
</dbReference>
<evidence type="ECO:0000256" key="20">
    <source>
        <dbReference type="PIRSR" id="PIRSR000732-3"/>
    </source>
</evidence>
<evidence type="ECO:0000259" key="24">
    <source>
        <dbReference type="Pfam" id="PF05524"/>
    </source>
</evidence>
<dbReference type="PRINTS" id="PR01736">
    <property type="entry name" value="PHPHTRNFRASE"/>
</dbReference>
<evidence type="ECO:0000256" key="5">
    <source>
        <dbReference type="ARBA" id="ARBA00007837"/>
    </source>
</evidence>
<dbReference type="InterPro" id="IPR015813">
    <property type="entry name" value="Pyrv/PenolPyrv_kinase-like_dom"/>
</dbReference>
<dbReference type="PIRSF" id="PIRSF000732">
    <property type="entry name" value="PTS_enzyme_I"/>
    <property type="match status" value="1"/>
</dbReference>
<keyword evidence="10 17" id="KW-0762">Sugar transport</keyword>
<keyword evidence="26" id="KW-1185">Reference proteome</keyword>
<dbReference type="InterPro" id="IPR024692">
    <property type="entry name" value="PTS_EI"/>
</dbReference>
<feature type="active site" description="Tele-phosphohistidine intermediate" evidence="18">
    <location>
        <position position="192"/>
    </location>
</feature>
<comment type="catalytic activity">
    <reaction evidence="1 17">
        <text>L-histidyl-[protein] + phosphoenolpyruvate = N(pros)-phospho-L-histidyl-[protein] + pyruvate</text>
        <dbReference type="Rhea" id="RHEA:23880"/>
        <dbReference type="Rhea" id="RHEA-COMP:9745"/>
        <dbReference type="Rhea" id="RHEA-COMP:9746"/>
        <dbReference type="ChEBI" id="CHEBI:15361"/>
        <dbReference type="ChEBI" id="CHEBI:29979"/>
        <dbReference type="ChEBI" id="CHEBI:58702"/>
        <dbReference type="ChEBI" id="CHEBI:64837"/>
        <dbReference type="EC" id="2.7.3.9"/>
    </reaction>
</comment>
<proteinExistence type="inferred from homology"/>
<dbReference type="SUPFAM" id="SSF52009">
    <property type="entry name" value="Phosphohistidine domain"/>
    <property type="match status" value="1"/>
</dbReference>
<dbReference type="PANTHER" id="PTHR46244:SF3">
    <property type="entry name" value="PHOSPHOENOLPYRUVATE-PROTEIN PHOSPHOTRANSFERASE"/>
    <property type="match status" value="1"/>
</dbReference>
<dbReference type="Gene3D" id="1.10.274.10">
    <property type="entry name" value="PtsI, HPr-binding domain"/>
    <property type="match status" value="1"/>
</dbReference>
<dbReference type="InterPro" id="IPR008731">
    <property type="entry name" value="PTS_EIN"/>
</dbReference>
<dbReference type="Gene3D" id="3.20.20.60">
    <property type="entry name" value="Phosphoenolpyruvate-binding domains"/>
    <property type="match status" value="1"/>
</dbReference>
<evidence type="ECO:0000256" key="17">
    <source>
        <dbReference type="PIRNR" id="PIRNR000732"/>
    </source>
</evidence>
<dbReference type="Pfam" id="PF00391">
    <property type="entry name" value="PEP-utilizers"/>
    <property type="match status" value="1"/>
</dbReference>
<dbReference type="InterPro" id="IPR008279">
    <property type="entry name" value="PEP-util_enz_mobile_dom"/>
</dbReference>
<feature type="active site" description="Proton donor" evidence="18">
    <location>
        <position position="505"/>
    </location>
</feature>
<dbReference type="GO" id="GO:0008965">
    <property type="term" value="F:phosphoenolpyruvate-protein phosphotransferase activity"/>
    <property type="evidence" value="ECO:0007669"/>
    <property type="project" value="UniProtKB-EC"/>
</dbReference>
<comment type="cofactor">
    <cofactor evidence="2 17 20">
        <name>Mg(2+)</name>
        <dbReference type="ChEBI" id="CHEBI:18420"/>
    </cofactor>
</comment>
<keyword evidence="15 17" id="KW-0460">Magnesium</keyword>
<reference evidence="25 26" key="1">
    <citation type="submission" date="2019-01" db="EMBL/GenBank/DDBJ databases">
        <title>Complete genome sequence of Cohnella hallensis HS21 isolated from Korean fir (Abies koreana) rhizospheric soil.</title>
        <authorList>
            <person name="Jiang L."/>
            <person name="Kang S.W."/>
            <person name="Kim S."/>
            <person name="Jung J."/>
            <person name="Kim C.Y."/>
            <person name="Kim D.H."/>
            <person name="Kim S.W."/>
            <person name="Lee J."/>
        </authorList>
    </citation>
    <scope>NUCLEOTIDE SEQUENCE [LARGE SCALE GENOMIC DNA]</scope>
    <source>
        <strain evidence="25 26">HS21</strain>
    </source>
</reference>
<accession>A0A3T1DE09</accession>
<evidence type="ECO:0000259" key="22">
    <source>
        <dbReference type="Pfam" id="PF00391"/>
    </source>
</evidence>
<dbReference type="GO" id="GO:0009401">
    <property type="term" value="P:phosphoenolpyruvate-dependent sugar phosphotransferase system"/>
    <property type="evidence" value="ECO:0007669"/>
    <property type="project" value="UniProtKB-KW"/>
</dbReference>
<dbReference type="EC" id="2.7.3.9" evidence="6 17"/>
<dbReference type="Pfam" id="PF05524">
    <property type="entry name" value="PEP-utilisers_N"/>
    <property type="match status" value="1"/>
</dbReference>
<evidence type="ECO:0000313" key="26">
    <source>
        <dbReference type="Proteomes" id="UP000289856"/>
    </source>
</evidence>
<dbReference type="InterPro" id="IPR023151">
    <property type="entry name" value="PEP_util_CS"/>
</dbReference>
<evidence type="ECO:0000256" key="6">
    <source>
        <dbReference type="ARBA" id="ARBA00012232"/>
    </source>
</evidence>
<organism evidence="25 26">
    <name type="scientific">Cohnella abietis</name>
    <dbReference type="NCBI Taxonomy" id="2507935"/>
    <lineage>
        <taxon>Bacteria</taxon>
        <taxon>Bacillati</taxon>
        <taxon>Bacillota</taxon>
        <taxon>Bacilli</taxon>
        <taxon>Bacillales</taxon>
        <taxon>Paenibacillaceae</taxon>
        <taxon>Cohnella</taxon>
    </lineage>
</organism>
<feature type="binding site" evidence="19">
    <location>
        <position position="468"/>
    </location>
    <ligand>
        <name>phosphoenolpyruvate</name>
        <dbReference type="ChEBI" id="CHEBI:58702"/>
    </ligand>
</feature>
<keyword evidence="25" id="KW-0670">Pyruvate</keyword>
<dbReference type="InterPro" id="IPR040442">
    <property type="entry name" value="Pyrv_kinase-like_dom_sf"/>
</dbReference>
<evidence type="ECO:0000256" key="8">
    <source>
        <dbReference type="ARBA" id="ARBA00022448"/>
    </source>
</evidence>
<evidence type="ECO:0000256" key="2">
    <source>
        <dbReference type="ARBA" id="ARBA00001946"/>
    </source>
</evidence>
<keyword evidence="14 17" id="KW-0418">Kinase</keyword>
<dbReference type="GO" id="GO:0016301">
    <property type="term" value="F:kinase activity"/>
    <property type="evidence" value="ECO:0007669"/>
    <property type="project" value="UniProtKB-KW"/>
</dbReference>
<feature type="domain" description="PEP-utilising enzyme mobile" evidence="22">
    <location>
        <begin position="158"/>
        <end position="228"/>
    </location>
</feature>
<keyword evidence="21" id="KW-0175">Coiled coil</keyword>
<dbReference type="Gene3D" id="3.50.30.10">
    <property type="entry name" value="Phosphohistidine domain"/>
    <property type="match status" value="1"/>
</dbReference>
<sequence>MEMKLDIKGIAASPGLAVAQVYVYHSNEYIPAESRIEQPELEVKRLQTAINEVKQELEIIRASTEERLGADKAEIFEGHLMIAEDPDLIDGIIEKIKEDSVNAEFALYEVSKSFIEVLSQMDNEYLRERVADVRDVCNQIMNRLRGVEQQGLSTLTGEYIVISEDLSPSDTAKLNLESVKGFVTEIGGRTSHSAIMARSLGIPAIVGAGKDLRQIKSGEWAILDATEGTLLVNPSPDELANFTEKKSSYDQRQAELAQWVNRRTISADDHHVELAANIGKLEDVQKALDNGAEAIGLFRTEFLYMGRSTLPSEEEQFNSYKYVLEKMQNKPVVIRTLDIGGDKELPYLDLPKESNPFLGQRALRLCLERPDIFRTQLRALLRASRYGNLKIMFPMIAVLSELREAKQLLSEERSKLEAEGVELAEYIEVGMMIEVPAAAISADLFAKEVDFFSIGTNDLIQYTMAADRMNETVSYLYQPCHPSILRLIRMVIEAARKEGKWVGMCGEMAGDETAIPFLLGLGLHEFSMSAGSILRARELIGSLSKKEWDVHTDQAMTLASQDEIQAFVRNHQQGGAIL</sequence>
<evidence type="ECO:0000256" key="21">
    <source>
        <dbReference type="SAM" id="Coils"/>
    </source>
</evidence>
<dbReference type="Pfam" id="PF02896">
    <property type="entry name" value="PEP-utilizers_C"/>
    <property type="match status" value="1"/>
</dbReference>
<gene>
    <name evidence="25" type="primary">ptsI_2</name>
    <name evidence="25" type="ORF">KCTCHS21_57690</name>
</gene>
<dbReference type="PANTHER" id="PTHR46244">
    <property type="entry name" value="PHOSPHOENOLPYRUVATE-PROTEIN PHOSPHOTRANSFERASE"/>
    <property type="match status" value="1"/>
</dbReference>
<dbReference type="PROSITE" id="PS00742">
    <property type="entry name" value="PEP_ENZYMES_2"/>
    <property type="match status" value="1"/>
</dbReference>
<dbReference type="Proteomes" id="UP000289856">
    <property type="component" value="Chromosome"/>
</dbReference>
<keyword evidence="13 17" id="KW-0479">Metal-binding</keyword>
<dbReference type="FunFam" id="3.20.20.60:FF:000007">
    <property type="entry name" value="Phosphoenolpyruvate-protein phosphotransferase"/>
    <property type="match status" value="1"/>
</dbReference>
<feature type="binding site" evidence="20">
    <location>
        <position position="458"/>
    </location>
    <ligand>
        <name>Mg(2+)</name>
        <dbReference type="ChEBI" id="CHEBI:18420"/>
    </ligand>
</feature>
<evidence type="ECO:0000256" key="15">
    <source>
        <dbReference type="ARBA" id="ARBA00022842"/>
    </source>
</evidence>
<evidence type="ECO:0000256" key="4">
    <source>
        <dbReference type="ARBA" id="ARBA00004496"/>
    </source>
</evidence>
<feature type="binding site" evidence="19">
    <location>
        <position position="335"/>
    </location>
    <ligand>
        <name>phosphoenolpyruvate</name>
        <dbReference type="ChEBI" id="CHEBI:58702"/>
    </ligand>
</feature>
<comment type="similarity">
    <text evidence="5 17">Belongs to the PEP-utilizing enzyme family.</text>
</comment>
<name>A0A3T1DE09_9BACL</name>
<feature type="domain" description="Phosphotransferase system enzyme I N-terminal" evidence="24">
    <location>
        <begin position="8"/>
        <end position="129"/>
    </location>
</feature>
<evidence type="ECO:0000256" key="10">
    <source>
        <dbReference type="ARBA" id="ARBA00022597"/>
    </source>
</evidence>
<dbReference type="InterPro" id="IPR000121">
    <property type="entry name" value="PEP_util_C"/>
</dbReference>
<evidence type="ECO:0000259" key="23">
    <source>
        <dbReference type="Pfam" id="PF02896"/>
    </source>
</evidence>
<evidence type="ECO:0000256" key="18">
    <source>
        <dbReference type="PIRSR" id="PIRSR000732-1"/>
    </source>
</evidence>
<dbReference type="KEGG" id="cohn:KCTCHS21_57690"/>
<feature type="binding site" evidence="19">
    <location>
        <position position="299"/>
    </location>
    <ligand>
        <name>phosphoenolpyruvate</name>
        <dbReference type="ChEBI" id="CHEBI:58702"/>
    </ligand>
</feature>
<evidence type="ECO:0000313" key="25">
    <source>
        <dbReference type="EMBL" id="BBI36370.1"/>
    </source>
</evidence>
<dbReference type="InterPro" id="IPR050499">
    <property type="entry name" value="PEP-utilizing_PTS_enzyme"/>
</dbReference>
<evidence type="ECO:0000256" key="1">
    <source>
        <dbReference type="ARBA" id="ARBA00000683"/>
    </source>
</evidence>
<dbReference type="InterPro" id="IPR018274">
    <property type="entry name" value="PEP_util_AS"/>
</dbReference>
<evidence type="ECO:0000256" key="3">
    <source>
        <dbReference type="ARBA" id="ARBA00002728"/>
    </source>
</evidence>
<evidence type="ECO:0000256" key="11">
    <source>
        <dbReference type="ARBA" id="ARBA00022679"/>
    </source>
</evidence>
<dbReference type="SUPFAM" id="SSF47831">
    <property type="entry name" value="Enzyme I of the PEP:sugar phosphotransferase system HPr-binding (sub)domain"/>
    <property type="match status" value="1"/>
</dbReference>
<evidence type="ECO:0000256" key="16">
    <source>
        <dbReference type="ARBA" id="ARBA00033235"/>
    </source>
</evidence>
<evidence type="ECO:0000256" key="9">
    <source>
        <dbReference type="ARBA" id="ARBA00022490"/>
    </source>
</evidence>
<feature type="coiled-coil region" evidence="21">
    <location>
        <begin position="36"/>
        <end position="63"/>
    </location>
</feature>
<feature type="domain" description="PEP-utilising enzyme C-terminal" evidence="23">
    <location>
        <begin position="254"/>
        <end position="541"/>
    </location>
</feature>
<dbReference type="InterPro" id="IPR036637">
    <property type="entry name" value="Phosphohistidine_dom_sf"/>
</dbReference>
<keyword evidence="11 17" id="KW-0808">Transferase</keyword>
<evidence type="ECO:0000256" key="14">
    <source>
        <dbReference type="ARBA" id="ARBA00022777"/>
    </source>
</evidence>
<dbReference type="GO" id="GO:0046872">
    <property type="term" value="F:metal ion binding"/>
    <property type="evidence" value="ECO:0007669"/>
    <property type="project" value="UniProtKB-KW"/>
</dbReference>
<dbReference type="AlphaFoldDB" id="A0A3T1DE09"/>
<protein>
    <recommendedName>
        <fullName evidence="7 17">Phosphoenolpyruvate-protein phosphotransferase</fullName>
        <ecNumber evidence="6 17">2.7.3.9</ecNumber>
    </recommendedName>
    <alternativeName>
        <fullName evidence="16 17">Phosphotransferase system, enzyme I</fullName>
    </alternativeName>
</protein>
<evidence type="ECO:0000256" key="7">
    <source>
        <dbReference type="ARBA" id="ARBA00016544"/>
    </source>
</evidence>
<keyword evidence="9 17" id="KW-0963">Cytoplasm</keyword>
<dbReference type="NCBIfam" id="TIGR01417">
    <property type="entry name" value="PTS_I_fam"/>
    <property type="match status" value="1"/>
</dbReference>
<dbReference type="SUPFAM" id="SSF51621">
    <property type="entry name" value="Phosphoenolpyruvate/pyruvate domain"/>
    <property type="match status" value="1"/>
</dbReference>
<comment type="function">
    <text evidence="3 17">General (non sugar-specific) component of the phosphoenolpyruvate-dependent sugar phosphotransferase system (sugar PTS). This major carbohydrate active-transport system catalyzes the phosphorylation of incoming sugar substrates concomitantly with their translocation across the cell membrane. Enzyme I transfers the phosphoryl group from phosphoenolpyruvate (PEP) to the phosphoryl carrier protein (HPr).</text>
</comment>
<feature type="binding site" evidence="19">
    <location>
        <begin position="457"/>
        <end position="458"/>
    </location>
    <ligand>
        <name>phosphoenolpyruvate</name>
        <dbReference type="ChEBI" id="CHEBI:58702"/>
    </ligand>
</feature>
<evidence type="ECO:0000256" key="13">
    <source>
        <dbReference type="ARBA" id="ARBA00022723"/>
    </source>
</evidence>
<keyword evidence="8 17" id="KW-0813">Transport</keyword>
<dbReference type="GO" id="GO:0005737">
    <property type="term" value="C:cytoplasm"/>
    <property type="evidence" value="ECO:0007669"/>
    <property type="project" value="UniProtKB-SubCell"/>
</dbReference>
<evidence type="ECO:0000256" key="19">
    <source>
        <dbReference type="PIRSR" id="PIRSR000732-2"/>
    </source>
</evidence>
<keyword evidence="12 17" id="KW-0598">Phosphotransferase system</keyword>
<evidence type="ECO:0000256" key="12">
    <source>
        <dbReference type="ARBA" id="ARBA00022683"/>
    </source>
</evidence>